<gene>
    <name evidence="9" type="ORF">CYCME_0115</name>
</gene>
<feature type="domain" description="Major facilitator superfamily (MFS) profile" evidence="8">
    <location>
        <begin position="1"/>
        <end position="387"/>
    </location>
</feature>
<keyword evidence="4 7" id="KW-0812">Transmembrane</keyword>
<comment type="subcellular location">
    <subcellularLocation>
        <location evidence="1">Cell membrane</location>
        <topology evidence="1">Multi-pass membrane protein</topology>
    </subcellularLocation>
</comment>
<evidence type="ECO:0000256" key="2">
    <source>
        <dbReference type="ARBA" id="ARBA00022448"/>
    </source>
</evidence>
<sequence length="510" mass="56190">MMWIAMTISNVGTWMTEIGTTWLMASMPTSDLYIALIQTAITLPFLFLAYPSGTLADLIDHRRMLLGLHIALFLTASGLAISTYFDAVTPLSLLLFTFALGAGNAMMRPAWAASVPDFAPRAQLPNAITLNTLSTNVTRAIGPAIGGFIIFQSGPTGVFIFNAVSFTGLIVALAIWKPKKPDNQSALPVERFMGAFKAGLRYTRNVRSLRIVLFRSAMFFFFASVSWALLPIIVIREMNMGAQSFGISMAVVGLGTILGAFLLPRFHRLLTRNQIISLSTVILSLPLVLLAYKPNLYTLGLTLVALGCAWISSFSSFILSAQMVVPNWVRARTISLVMLTFGGSMGFGSLVWGSLSDHYGSSISIFIASTGLLLTLLLSRRFAIANDSLDPSPTTQWPIAIDEDSVPGDRGPVLVSIQYCIPQDKTDEFLSLMKKLRDIRKRNGAYFWQIFHDANDHQLFSEVYMSESWFEVLRQRDRMTYSEMSIRDQVMAMHVGEKAPATSIQIAGKA</sequence>
<dbReference type="PANTHER" id="PTHR23513:SF11">
    <property type="entry name" value="STAPHYLOFERRIN A TRANSPORTER"/>
    <property type="match status" value="1"/>
</dbReference>
<feature type="transmembrane region" description="Helical" evidence="7">
    <location>
        <begin position="298"/>
        <end position="321"/>
    </location>
</feature>
<feature type="transmembrane region" description="Helical" evidence="7">
    <location>
        <begin position="275"/>
        <end position="292"/>
    </location>
</feature>
<dbReference type="Proteomes" id="UP000015380">
    <property type="component" value="Chromosome"/>
</dbReference>
<dbReference type="Pfam" id="PF05977">
    <property type="entry name" value="MFS_3"/>
    <property type="match status" value="1"/>
</dbReference>
<dbReference type="eggNOG" id="COG0477">
    <property type="taxonomic scope" value="Bacteria"/>
</dbReference>
<evidence type="ECO:0000256" key="5">
    <source>
        <dbReference type="ARBA" id="ARBA00022989"/>
    </source>
</evidence>
<feature type="transmembrane region" description="Helical" evidence="7">
    <location>
        <begin position="157"/>
        <end position="176"/>
    </location>
</feature>
<keyword evidence="3" id="KW-1003">Cell membrane</keyword>
<accession>S5TCB5</accession>
<evidence type="ECO:0000313" key="10">
    <source>
        <dbReference type="Proteomes" id="UP000015380"/>
    </source>
</evidence>
<dbReference type="InterPro" id="IPR010290">
    <property type="entry name" value="TM_effector"/>
</dbReference>
<feature type="transmembrane region" description="Helical" evidence="7">
    <location>
        <begin position="32"/>
        <end position="52"/>
    </location>
</feature>
<keyword evidence="10" id="KW-1185">Reference proteome</keyword>
<proteinExistence type="predicted"/>
<dbReference type="Gene3D" id="1.20.1250.20">
    <property type="entry name" value="MFS general substrate transporter like domains"/>
    <property type="match status" value="1"/>
</dbReference>
<feature type="transmembrane region" description="Helical" evidence="7">
    <location>
        <begin position="333"/>
        <end position="353"/>
    </location>
</feature>
<evidence type="ECO:0000256" key="4">
    <source>
        <dbReference type="ARBA" id="ARBA00022692"/>
    </source>
</evidence>
<keyword evidence="5 7" id="KW-1133">Transmembrane helix</keyword>
<organism evidence="9 10">
    <name type="scientific">Cycloclasticus zancles 78-ME</name>
    <dbReference type="NCBI Taxonomy" id="1198232"/>
    <lineage>
        <taxon>Bacteria</taxon>
        <taxon>Pseudomonadati</taxon>
        <taxon>Pseudomonadota</taxon>
        <taxon>Gammaproteobacteria</taxon>
        <taxon>Thiotrichales</taxon>
        <taxon>Piscirickettsiaceae</taxon>
        <taxon>Cycloclasticus</taxon>
    </lineage>
</organism>
<dbReference type="GO" id="GO:0022857">
    <property type="term" value="F:transmembrane transporter activity"/>
    <property type="evidence" value="ECO:0007669"/>
    <property type="project" value="InterPro"/>
</dbReference>
<feature type="transmembrane region" description="Helical" evidence="7">
    <location>
        <begin position="241"/>
        <end position="263"/>
    </location>
</feature>
<dbReference type="CDD" id="cd06173">
    <property type="entry name" value="MFS_MefA_like"/>
    <property type="match status" value="1"/>
</dbReference>
<name>S5TCB5_9GAMM</name>
<dbReference type="SUPFAM" id="SSF103473">
    <property type="entry name" value="MFS general substrate transporter"/>
    <property type="match status" value="1"/>
</dbReference>
<feature type="transmembrane region" description="Helical" evidence="7">
    <location>
        <begin position="359"/>
        <end position="378"/>
    </location>
</feature>
<dbReference type="PATRIC" id="fig|1198232.3.peg.116"/>
<dbReference type="InterPro" id="IPR020846">
    <property type="entry name" value="MFS_dom"/>
</dbReference>
<feature type="transmembrane region" description="Helical" evidence="7">
    <location>
        <begin position="212"/>
        <end position="235"/>
    </location>
</feature>
<protein>
    <submittedName>
        <fullName evidence="9">MFS transporter</fullName>
    </submittedName>
</protein>
<reference evidence="10" key="2">
    <citation type="journal article" date="2016" name="Environ. Microbiol. Rep.">
        <title>Analysis of defence systems and a conjugative IncP-1 plasmid in the marine polyaromatic hydrocarbons-degrading bacterium Cycloclasticus sp. 78-ME.</title>
        <authorList>
            <person name="Yakimov M.M."/>
            <person name="Crisafi F."/>
            <person name="Messina E."/>
            <person name="Smedile F."/>
            <person name="Lopatina A."/>
            <person name="Denaro R."/>
            <person name="Pieper D.H."/>
            <person name="Golyshin P.N."/>
            <person name="Giuliano L."/>
        </authorList>
    </citation>
    <scope>NUCLEOTIDE SEQUENCE [LARGE SCALE GENOMIC DNA]</scope>
    <source>
        <strain evidence="10">78-ME</strain>
    </source>
</reference>
<keyword evidence="6 7" id="KW-0472">Membrane</keyword>
<evidence type="ECO:0000259" key="8">
    <source>
        <dbReference type="PROSITE" id="PS50850"/>
    </source>
</evidence>
<dbReference type="PROSITE" id="PS50850">
    <property type="entry name" value="MFS"/>
    <property type="match status" value="1"/>
</dbReference>
<evidence type="ECO:0000313" key="9">
    <source>
        <dbReference type="EMBL" id="AGS38457.1"/>
    </source>
</evidence>
<reference evidence="9 10" key="1">
    <citation type="submission" date="2013-05" db="EMBL/GenBank/DDBJ databases">
        <title>Between feast and famine: a lifestyle of most important marine PAH-degrading bacterium Cycloclasticus sp. 7ME.</title>
        <authorList>
            <person name="Yakimov M.M."/>
            <person name="Messina E."/>
            <person name="Genovese M."/>
            <person name="Denaro R."/>
            <person name="Crisafi F."/>
            <person name="Russo D."/>
            <person name="Cappello S."/>
            <person name="Santisi S."/>
            <person name="Smedile F."/>
            <person name="Golyshina O.V."/>
            <person name="Tran H."/>
            <person name="Pieper D.H."/>
            <person name="Golyshin P.N."/>
            <person name="Giuliano L."/>
        </authorList>
    </citation>
    <scope>NUCLEOTIDE SEQUENCE [LARGE SCALE GENOMIC DNA]</scope>
    <source>
        <strain evidence="9 10">78-ME</strain>
    </source>
</reference>
<dbReference type="InterPro" id="IPR036259">
    <property type="entry name" value="MFS_trans_sf"/>
</dbReference>
<evidence type="ECO:0000256" key="3">
    <source>
        <dbReference type="ARBA" id="ARBA00022475"/>
    </source>
</evidence>
<dbReference type="HOGENOM" id="CLU_034180_11_1_6"/>
<dbReference type="PANTHER" id="PTHR23513">
    <property type="entry name" value="INTEGRAL MEMBRANE EFFLUX PROTEIN-RELATED"/>
    <property type="match status" value="1"/>
</dbReference>
<dbReference type="KEGG" id="cza:CYCME_0115"/>
<dbReference type="GO" id="GO:0005886">
    <property type="term" value="C:plasma membrane"/>
    <property type="evidence" value="ECO:0007669"/>
    <property type="project" value="UniProtKB-SubCell"/>
</dbReference>
<evidence type="ECO:0000256" key="7">
    <source>
        <dbReference type="SAM" id="Phobius"/>
    </source>
</evidence>
<keyword evidence="2" id="KW-0813">Transport</keyword>
<feature type="transmembrane region" description="Helical" evidence="7">
    <location>
        <begin position="64"/>
        <end position="85"/>
    </location>
</feature>
<dbReference type="EMBL" id="CP005996">
    <property type="protein sequence ID" value="AGS38457.1"/>
    <property type="molecule type" value="Genomic_DNA"/>
</dbReference>
<evidence type="ECO:0000256" key="1">
    <source>
        <dbReference type="ARBA" id="ARBA00004651"/>
    </source>
</evidence>
<dbReference type="AlphaFoldDB" id="S5TCB5"/>
<evidence type="ECO:0000256" key="6">
    <source>
        <dbReference type="ARBA" id="ARBA00023136"/>
    </source>
</evidence>